<feature type="domain" description="Core Histone H2A/H2B/H3" evidence="9">
    <location>
        <begin position="117"/>
        <end position="204"/>
    </location>
</feature>
<keyword evidence="6" id="KW-0539">Nucleus</keyword>
<comment type="similarity">
    <text evidence="3">Belongs to the histone H3 family.</text>
</comment>
<accession>A0ABP1RY33</accession>
<evidence type="ECO:0000259" key="9">
    <source>
        <dbReference type="Pfam" id="PF00125"/>
    </source>
</evidence>
<dbReference type="SMART" id="SM00428">
    <property type="entry name" value="H3"/>
    <property type="match status" value="1"/>
</dbReference>
<keyword evidence="5" id="KW-0238">DNA-binding</keyword>
<dbReference type="Proteomes" id="UP001642540">
    <property type="component" value="Unassembled WGS sequence"/>
</dbReference>
<reference evidence="10 11" key="1">
    <citation type="submission" date="2024-08" db="EMBL/GenBank/DDBJ databases">
        <authorList>
            <person name="Cucini C."/>
            <person name="Frati F."/>
        </authorList>
    </citation>
    <scope>NUCLEOTIDE SEQUENCE [LARGE SCALE GENOMIC DNA]</scope>
</reference>
<keyword evidence="7" id="KW-0544">Nucleosome core</keyword>
<evidence type="ECO:0000256" key="1">
    <source>
        <dbReference type="ARBA" id="ARBA00004123"/>
    </source>
</evidence>
<dbReference type="InterPro" id="IPR007125">
    <property type="entry name" value="H2A/H2B/H3"/>
</dbReference>
<dbReference type="PRINTS" id="PR00622">
    <property type="entry name" value="HISTONEH3"/>
</dbReference>
<proteinExistence type="inferred from homology"/>
<evidence type="ECO:0000313" key="10">
    <source>
        <dbReference type="EMBL" id="CAL8138784.1"/>
    </source>
</evidence>
<comment type="subcellular location">
    <subcellularLocation>
        <location evidence="2">Chromosome</location>
    </subcellularLocation>
    <subcellularLocation>
        <location evidence="1">Nucleus</location>
    </subcellularLocation>
</comment>
<dbReference type="CDD" id="cd22911">
    <property type="entry name" value="HFD_H3"/>
    <property type="match status" value="1"/>
</dbReference>
<protein>
    <recommendedName>
        <fullName evidence="9">Core Histone H2A/H2B/H3 domain-containing protein</fullName>
    </recommendedName>
</protein>
<evidence type="ECO:0000256" key="6">
    <source>
        <dbReference type="ARBA" id="ARBA00023242"/>
    </source>
</evidence>
<evidence type="ECO:0000256" key="3">
    <source>
        <dbReference type="ARBA" id="ARBA00010343"/>
    </source>
</evidence>
<organism evidence="10 11">
    <name type="scientific">Orchesella dallaii</name>
    <dbReference type="NCBI Taxonomy" id="48710"/>
    <lineage>
        <taxon>Eukaryota</taxon>
        <taxon>Metazoa</taxon>
        <taxon>Ecdysozoa</taxon>
        <taxon>Arthropoda</taxon>
        <taxon>Hexapoda</taxon>
        <taxon>Collembola</taxon>
        <taxon>Entomobryomorpha</taxon>
        <taxon>Entomobryoidea</taxon>
        <taxon>Orchesellidae</taxon>
        <taxon>Orchesellinae</taxon>
        <taxon>Orchesella</taxon>
    </lineage>
</organism>
<dbReference type="PANTHER" id="PTHR45810:SF17">
    <property type="entry name" value="HISTONE H3-LIKE CENTROMERIC PROTEIN A"/>
    <property type="match status" value="1"/>
</dbReference>
<feature type="compositionally biased region" description="Basic and acidic residues" evidence="8">
    <location>
        <begin position="94"/>
        <end position="106"/>
    </location>
</feature>
<dbReference type="InterPro" id="IPR000164">
    <property type="entry name" value="Histone_H3/CENP-A"/>
</dbReference>
<comment type="caution">
    <text evidence="10">The sequence shown here is derived from an EMBL/GenBank/DDBJ whole genome shotgun (WGS) entry which is preliminary data.</text>
</comment>
<evidence type="ECO:0000256" key="8">
    <source>
        <dbReference type="SAM" id="MobiDB-lite"/>
    </source>
</evidence>
<gene>
    <name evidence="10" type="ORF">ODALV1_LOCUS27530</name>
</gene>
<feature type="compositionally biased region" description="Polar residues" evidence="8">
    <location>
        <begin position="1"/>
        <end position="18"/>
    </location>
</feature>
<keyword evidence="4" id="KW-0158">Chromosome</keyword>
<feature type="region of interest" description="Disordered" evidence="8">
    <location>
        <begin position="1"/>
        <end position="115"/>
    </location>
</feature>
<evidence type="ECO:0000313" key="11">
    <source>
        <dbReference type="Proteomes" id="UP001642540"/>
    </source>
</evidence>
<evidence type="ECO:0000256" key="2">
    <source>
        <dbReference type="ARBA" id="ARBA00004286"/>
    </source>
</evidence>
<dbReference type="PANTHER" id="PTHR45810">
    <property type="entry name" value="HISTONE H3.2"/>
    <property type="match status" value="1"/>
</dbReference>
<sequence>MSTPTRRGSTRYAGNTPATVVLKPTARKSTGGRRRVTIAASTTQRTVDSGFESQRKNTPFRPPAQVRGAGNRKRKAGSEGGSGEKTQETTRTLRARDARNSLEETRVGGSSSKKGRGWLSIQQIRRYQRSTELLIPRLSFQRLVRQVTQDSLDKKLKFKAAALEALQEAAEYHIVSLFEDTNLLAIHSKRITIMPKDIHLARRIRGESYYL</sequence>
<evidence type="ECO:0000256" key="7">
    <source>
        <dbReference type="ARBA" id="ARBA00023269"/>
    </source>
</evidence>
<dbReference type="InterPro" id="IPR009072">
    <property type="entry name" value="Histone-fold"/>
</dbReference>
<evidence type="ECO:0000256" key="5">
    <source>
        <dbReference type="ARBA" id="ARBA00023125"/>
    </source>
</evidence>
<dbReference type="Pfam" id="PF00125">
    <property type="entry name" value="Histone"/>
    <property type="match status" value="1"/>
</dbReference>
<evidence type="ECO:0000256" key="4">
    <source>
        <dbReference type="ARBA" id="ARBA00022454"/>
    </source>
</evidence>
<keyword evidence="11" id="KW-1185">Reference proteome</keyword>
<dbReference type="EMBL" id="CAXLJM020000124">
    <property type="protein sequence ID" value="CAL8138784.1"/>
    <property type="molecule type" value="Genomic_DNA"/>
</dbReference>
<dbReference type="Gene3D" id="1.10.20.10">
    <property type="entry name" value="Histone, subunit A"/>
    <property type="match status" value="1"/>
</dbReference>
<name>A0ABP1RY33_9HEXA</name>
<dbReference type="SUPFAM" id="SSF47113">
    <property type="entry name" value="Histone-fold"/>
    <property type="match status" value="1"/>
</dbReference>